<feature type="region of interest" description="Disordered" evidence="2">
    <location>
        <begin position="516"/>
        <end position="557"/>
    </location>
</feature>
<proteinExistence type="predicted"/>
<dbReference type="EMBL" id="JAWDEY010000012">
    <property type="protein sequence ID" value="KAK6589434.1"/>
    <property type="molecule type" value="Genomic_DNA"/>
</dbReference>
<accession>A0AAV9XYP3</accession>
<sequence length="557" mass="61980">MSEIPLKSKMSSLPLSKGVLPSKNLNGTSEIKKAPQMLLQKMSALKGGDSLIKKQVVSPSTKIVTPTKLAVGKDMSIIEKALPAKKQIQLLPPVSKPSILKEVDTGTPSTLDMKAPNKTESKLELKTKNDSVKAQATTTPQLKLANQIQVKSGVSPNNVNDSPKEEKPLLKAPETNNECLKLPPPNNIKVSATSPTLNLNNNHNLVVKNTPMKDSYSCVISKNNELPSTYKCVQNNTNDIESSNITNMKLLDPAIWQMVTTIATICSTACQNNCRSTSRHCCKRRHSRKNKKDNDSIEKNVSTGVKECSEVNELKREEEPEMKATRQKVTGKKDGVGNQCENIVSGTKWHGIEKKLANIRGLRDLNVDSGDYDDELIETNNYLSQGASQPRYYEEDEFPTEIPTMGSYRRYLAKEGIYKSSRFSKSPFVGGLSAARRRPYSSLTEMAAYFSNIEPQDQNDVIVMLLACRKLEKQIEEQQVIMQLLEHDLREAQSLLRFPPEWRSLNSVDVIGHPPLPIGQIPPTSDPPYVSNHPRAESPWMVKRPKEGLPSRSPTKL</sequence>
<feature type="compositionally biased region" description="Low complexity" evidence="2">
    <location>
        <begin position="1"/>
        <end position="17"/>
    </location>
</feature>
<comment type="caution">
    <text evidence="3">The sequence shown here is derived from an EMBL/GenBank/DDBJ whole genome shotgun (WGS) entry which is preliminary data.</text>
</comment>
<organism evidence="3 4">
    <name type="scientific">Cryptosporidium xiaoi</name>
    <dbReference type="NCBI Taxonomy" id="659607"/>
    <lineage>
        <taxon>Eukaryota</taxon>
        <taxon>Sar</taxon>
        <taxon>Alveolata</taxon>
        <taxon>Apicomplexa</taxon>
        <taxon>Conoidasida</taxon>
        <taxon>Coccidia</taxon>
        <taxon>Eucoccidiorida</taxon>
        <taxon>Eimeriorina</taxon>
        <taxon>Cryptosporidiidae</taxon>
        <taxon>Cryptosporidium</taxon>
    </lineage>
</organism>
<feature type="compositionally biased region" description="Polar residues" evidence="2">
    <location>
        <begin position="149"/>
        <end position="161"/>
    </location>
</feature>
<protein>
    <submittedName>
        <fullName evidence="3">Low complexity</fullName>
    </submittedName>
</protein>
<reference evidence="3 4" key="1">
    <citation type="submission" date="2023-10" db="EMBL/GenBank/DDBJ databases">
        <title>Comparative genomics analysis reveals potential genetic determinants of host preference in Cryptosporidium xiaoi.</title>
        <authorList>
            <person name="Xiao L."/>
            <person name="Li J."/>
        </authorList>
    </citation>
    <scope>NUCLEOTIDE SEQUENCE [LARGE SCALE GENOMIC DNA]</scope>
    <source>
        <strain evidence="3 4">52996</strain>
    </source>
</reference>
<name>A0AAV9XYP3_9CRYT</name>
<keyword evidence="4" id="KW-1185">Reference proteome</keyword>
<evidence type="ECO:0000313" key="4">
    <source>
        <dbReference type="Proteomes" id="UP001311799"/>
    </source>
</evidence>
<dbReference type="Proteomes" id="UP001311799">
    <property type="component" value="Unassembled WGS sequence"/>
</dbReference>
<feature type="coiled-coil region" evidence="1">
    <location>
        <begin position="468"/>
        <end position="495"/>
    </location>
</feature>
<keyword evidence="1" id="KW-0175">Coiled coil</keyword>
<feature type="region of interest" description="Disordered" evidence="2">
    <location>
        <begin position="149"/>
        <end position="185"/>
    </location>
</feature>
<gene>
    <name evidence="3" type="ORF">RS030_203093</name>
</gene>
<evidence type="ECO:0000256" key="1">
    <source>
        <dbReference type="SAM" id="Coils"/>
    </source>
</evidence>
<feature type="region of interest" description="Disordered" evidence="2">
    <location>
        <begin position="1"/>
        <end position="27"/>
    </location>
</feature>
<dbReference type="AlphaFoldDB" id="A0AAV9XYP3"/>
<evidence type="ECO:0000256" key="2">
    <source>
        <dbReference type="SAM" id="MobiDB-lite"/>
    </source>
</evidence>
<evidence type="ECO:0000313" key="3">
    <source>
        <dbReference type="EMBL" id="KAK6589434.1"/>
    </source>
</evidence>